<protein>
    <recommendedName>
        <fullName evidence="17">Lysosomal proton-coupled steroid conjugate and bile acid symporter SLC46A3</fullName>
    </recommendedName>
    <alternativeName>
        <fullName evidence="18">Solute carrier family 46 member 3</fullName>
    </alternativeName>
</protein>
<dbReference type="STRING" id="9365.ENSEEUP00000000106"/>
<comment type="catalytic activity">
    <reaction evidence="10">
        <text>dehydroepiandrosterone 3-sulfate(out) + n H(+)(out) = dehydroepiandrosterone 3-sulfate(in) + n H(+)(in)</text>
        <dbReference type="Rhea" id="RHEA:75487"/>
        <dbReference type="ChEBI" id="CHEBI:15378"/>
        <dbReference type="ChEBI" id="CHEBI:57905"/>
    </reaction>
</comment>
<dbReference type="Proteomes" id="UP001652624">
    <property type="component" value="Chromosome 5"/>
</dbReference>
<dbReference type="GO" id="GO:0015293">
    <property type="term" value="F:symporter activity"/>
    <property type="evidence" value="ECO:0007669"/>
    <property type="project" value="UniProtKB-KW"/>
</dbReference>
<feature type="transmembrane region" description="Helical" evidence="21">
    <location>
        <begin position="197"/>
        <end position="218"/>
    </location>
</feature>
<keyword evidence="6 21" id="KW-1133">Transmembrane helix</keyword>
<proteinExistence type="inferred from homology"/>
<evidence type="ECO:0000256" key="11">
    <source>
        <dbReference type="ARBA" id="ARBA00035844"/>
    </source>
</evidence>
<keyword evidence="22" id="KW-1185">Reference proteome</keyword>
<dbReference type="PANTHER" id="PTHR23507">
    <property type="entry name" value="ZGC:174356"/>
    <property type="match status" value="1"/>
</dbReference>
<dbReference type="RefSeq" id="XP_060047679.1">
    <property type="nucleotide sequence ID" value="XM_060191696.1"/>
</dbReference>
<dbReference type="InterPro" id="IPR036259">
    <property type="entry name" value="MFS_trans_sf"/>
</dbReference>
<feature type="transmembrane region" description="Helical" evidence="21">
    <location>
        <begin position="384"/>
        <end position="407"/>
    </location>
</feature>
<keyword evidence="4" id="KW-0732">Signal</keyword>
<evidence type="ECO:0000256" key="15">
    <source>
        <dbReference type="ARBA" id="ARBA00036597"/>
    </source>
</evidence>
<evidence type="ECO:0000256" key="16">
    <source>
        <dbReference type="ARBA" id="ARBA00038227"/>
    </source>
</evidence>
<feature type="transmembrane region" description="Helical" evidence="21">
    <location>
        <begin position="352"/>
        <end position="372"/>
    </location>
</feature>
<keyword evidence="8" id="KW-0325">Glycoprotein</keyword>
<keyword evidence="7 21" id="KW-0472">Membrane</keyword>
<dbReference type="AlphaFoldDB" id="A0A1S2ZP98"/>
<feature type="transmembrane region" description="Helical" evidence="21">
    <location>
        <begin position="296"/>
        <end position="318"/>
    </location>
</feature>
<organism evidence="22 23">
    <name type="scientific">Erinaceus europaeus</name>
    <name type="common">Western European hedgehog</name>
    <dbReference type="NCBI Taxonomy" id="9365"/>
    <lineage>
        <taxon>Eukaryota</taxon>
        <taxon>Metazoa</taxon>
        <taxon>Chordata</taxon>
        <taxon>Craniata</taxon>
        <taxon>Vertebrata</taxon>
        <taxon>Euteleostomi</taxon>
        <taxon>Mammalia</taxon>
        <taxon>Eutheria</taxon>
        <taxon>Laurasiatheria</taxon>
        <taxon>Eulipotyphla</taxon>
        <taxon>Erinaceidae</taxon>
        <taxon>Erinaceinae</taxon>
        <taxon>Erinaceus</taxon>
    </lineage>
</organism>
<dbReference type="RefSeq" id="XP_007522454.1">
    <property type="nucleotide sequence ID" value="XM_007522392.2"/>
</dbReference>
<feature type="transmembrane region" description="Helical" evidence="21">
    <location>
        <begin position="12"/>
        <end position="29"/>
    </location>
</feature>
<evidence type="ECO:0000256" key="7">
    <source>
        <dbReference type="ARBA" id="ARBA00023136"/>
    </source>
</evidence>
<comment type="catalytic activity">
    <reaction evidence="19">
        <text>N-acetyl-D-muramoyl-L-alanyl-D-isoglutamine(out) + n H(+)(out) = N-acetyl-D-muramoyl-L-alanyl-D-isoglutamine(in) + n H(+)(in)</text>
        <dbReference type="Rhea" id="RHEA:76371"/>
        <dbReference type="ChEBI" id="CHEBI:15378"/>
        <dbReference type="ChEBI" id="CHEBI:155830"/>
    </reaction>
    <physiologicalReaction direction="left-to-right" evidence="19">
        <dbReference type="Rhea" id="RHEA:76372"/>
    </physiologicalReaction>
</comment>
<evidence type="ECO:0000256" key="1">
    <source>
        <dbReference type="ARBA" id="ARBA00004155"/>
    </source>
</evidence>
<dbReference type="CTD" id="283537"/>
<evidence type="ECO:0000256" key="3">
    <source>
        <dbReference type="ARBA" id="ARBA00022692"/>
    </source>
</evidence>
<evidence type="ECO:0000256" key="6">
    <source>
        <dbReference type="ARBA" id="ARBA00022989"/>
    </source>
</evidence>
<keyword evidence="2" id="KW-0813">Transport</keyword>
<comment type="catalytic activity">
    <reaction evidence="15">
        <text>glycocholate(out) + n H(+)(out) = glycocholate(in) + n H(+)(in)</text>
        <dbReference type="Rhea" id="RHEA:75503"/>
        <dbReference type="ChEBI" id="CHEBI:15378"/>
        <dbReference type="ChEBI" id="CHEBI:29746"/>
    </reaction>
</comment>
<comment type="catalytic activity">
    <reaction evidence="14">
        <text>25-hydroxyvitamin D3 sulfate(out) + n H(+)(out) = 25-hydroxyvitamin D3 sulfate(in) + n H(+)(in)</text>
        <dbReference type="Rhea" id="RHEA:75491"/>
        <dbReference type="ChEBI" id="CHEBI:15378"/>
        <dbReference type="ChEBI" id="CHEBI:194336"/>
    </reaction>
</comment>
<feature type="transmembrane region" description="Helical" evidence="21">
    <location>
        <begin position="74"/>
        <end position="92"/>
    </location>
</feature>
<evidence type="ECO:0000256" key="5">
    <source>
        <dbReference type="ARBA" id="ARBA00022847"/>
    </source>
</evidence>
<comment type="similarity">
    <text evidence="16">Belongs to the major facilitator superfamily. SLC46A family.</text>
</comment>
<keyword evidence="5" id="KW-0769">Symport</keyword>
<evidence type="ECO:0000256" key="12">
    <source>
        <dbReference type="ARBA" id="ARBA00035939"/>
    </source>
</evidence>
<dbReference type="InterPro" id="IPR011701">
    <property type="entry name" value="MFS"/>
</dbReference>
<evidence type="ECO:0000256" key="21">
    <source>
        <dbReference type="SAM" id="Phobius"/>
    </source>
</evidence>
<evidence type="ECO:0000256" key="19">
    <source>
        <dbReference type="ARBA" id="ARBA00047275"/>
    </source>
</evidence>
<evidence type="ECO:0000313" key="22">
    <source>
        <dbReference type="Proteomes" id="UP001652624"/>
    </source>
</evidence>
<keyword evidence="3 21" id="KW-0812">Transmembrane</keyword>
<feature type="transmembrane region" description="Helical" evidence="21">
    <location>
        <begin position="259"/>
        <end position="284"/>
    </location>
</feature>
<name>A0A1S2ZP98_ERIEU</name>
<keyword evidence="9" id="KW-0458">Lysosome</keyword>
<comment type="subcellular location">
    <subcellularLocation>
        <location evidence="1">Lysosome membrane</location>
        <topology evidence="1">Multi-pass membrane protein</topology>
    </subcellularLocation>
</comment>
<sequence>MKILFVEPAICLNAFAITLITPLTTQYVYRRIWEETSNYTIAFGTNISECEKNKSSPIFAFQEEVQKKASLFNLKMDISGLIPSLVSTFILLSSSDQYGRKFPMILSSIGALATSTWLCLLSYFALPFQLLIASTFLAALCGNSTTFFGASFAYIVDQCKDQKKKTIRIAIIDFLLGFVTGLAGLSSGYFIRELGFVWSFIIIAIILTVNLIYILFFLDEPVKESSSQSASLSWSESLKNIFYHTYVLFKNASGKRRSLLCLLLFTMLFYFLVIVGASPIFTLYELDSPLCWNEIFIGYGTALGSVSFLSSFLGIWLFSYCMEDIHMAFIGIFTTMVGMAMTAFARTTLMMLLVRLPFLFAIVPLSVLRSMMSKVVRSTEQGTLFACIAFLETLGGVTAVIAFNGIYSATVAWYPGFCFLLSAGILLIPMISLCVVKCTNWNEGSYVLLTQEESNEDTSDS</sequence>
<dbReference type="Pfam" id="PF07690">
    <property type="entry name" value="MFS_1"/>
    <property type="match status" value="1"/>
</dbReference>
<dbReference type="GO" id="GO:0005765">
    <property type="term" value="C:lysosomal membrane"/>
    <property type="evidence" value="ECO:0007669"/>
    <property type="project" value="UniProtKB-SubCell"/>
</dbReference>
<accession>A0A1S2ZP98</accession>
<comment type="catalytic activity">
    <reaction evidence="12">
        <text>2',3'-cGAMP(out) + n H(+)(out) = 2',3'-cGAMP(in) + n H(+)(in)</text>
        <dbReference type="Rhea" id="RHEA:76411"/>
        <dbReference type="ChEBI" id="CHEBI:15378"/>
        <dbReference type="ChEBI" id="CHEBI:143093"/>
    </reaction>
    <physiologicalReaction direction="left-to-right" evidence="12">
        <dbReference type="Rhea" id="RHEA:76412"/>
    </physiologicalReaction>
</comment>
<evidence type="ECO:0000256" key="20">
    <source>
        <dbReference type="ARBA" id="ARBA00048746"/>
    </source>
</evidence>
<evidence type="ECO:0000256" key="2">
    <source>
        <dbReference type="ARBA" id="ARBA00022448"/>
    </source>
</evidence>
<comment type="catalytic activity">
    <reaction evidence="11">
        <text>cholate(out) + n H(+)(out) = cholate(in) + n H(+)(in)</text>
        <dbReference type="Rhea" id="RHEA:75499"/>
        <dbReference type="ChEBI" id="CHEBI:15378"/>
        <dbReference type="ChEBI" id="CHEBI:29747"/>
    </reaction>
</comment>
<dbReference type="FunCoup" id="A0A1S2ZP98">
    <property type="interactions" value="218"/>
</dbReference>
<evidence type="ECO:0000256" key="14">
    <source>
        <dbReference type="ARBA" id="ARBA00036498"/>
    </source>
</evidence>
<evidence type="ECO:0000313" key="24">
    <source>
        <dbReference type="RefSeq" id="XP_060047679.1"/>
    </source>
</evidence>
<dbReference type="SUPFAM" id="SSF103473">
    <property type="entry name" value="MFS general substrate transporter"/>
    <property type="match status" value="1"/>
</dbReference>
<gene>
    <name evidence="23 24" type="primary">SLC46A3</name>
</gene>
<evidence type="ECO:0000256" key="13">
    <source>
        <dbReference type="ARBA" id="ARBA00036178"/>
    </source>
</evidence>
<evidence type="ECO:0000256" key="18">
    <source>
        <dbReference type="ARBA" id="ARBA00042515"/>
    </source>
</evidence>
<feature type="transmembrane region" description="Helical" evidence="21">
    <location>
        <begin position="167"/>
        <end position="191"/>
    </location>
</feature>
<dbReference type="GO" id="GO:0034486">
    <property type="term" value="P:vacuolar transmembrane transport"/>
    <property type="evidence" value="ECO:0007669"/>
    <property type="project" value="TreeGrafter"/>
</dbReference>
<feature type="transmembrane region" description="Helical" evidence="21">
    <location>
        <begin position="131"/>
        <end position="155"/>
    </location>
</feature>
<evidence type="ECO:0000256" key="4">
    <source>
        <dbReference type="ARBA" id="ARBA00022729"/>
    </source>
</evidence>
<evidence type="ECO:0000256" key="9">
    <source>
        <dbReference type="ARBA" id="ARBA00023228"/>
    </source>
</evidence>
<reference evidence="23" key="1">
    <citation type="submission" date="2025-04" db="UniProtKB">
        <authorList>
            <consortium name="RefSeq"/>
        </authorList>
    </citation>
    <scope>IDENTIFICATION</scope>
</reference>
<dbReference type="PANTHER" id="PTHR23507:SF9">
    <property type="entry name" value="LYSOSOMAL PROTON-COUPLED STEROID CONJUGATE AND BILE ACID SYMPORTER SLC46A3"/>
    <property type="match status" value="1"/>
</dbReference>
<dbReference type="eggNOG" id="KOG2816">
    <property type="taxonomic scope" value="Eukaryota"/>
</dbReference>
<dbReference type="InParanoid" id="A0A1S2ZP98"/>
<dbReference type="GeneID" id="103112924"/>
<feature type="transmembrane region" description="Helical" evidence="21">
    <location>
        <begin position="325"/>
        <end position="346"/>
    </location>
</feature>
<evidence type="ECO:0000256" key="10">
    <source>
        <dbReference type="ARBA" id="ARBA00035788"/>
    </source>
</evidence>
<evidence type="ECO:0000256" key="8">
    <source>
        <dbReference type="ARBA" id="ARBA00023180"/>
    </source>
</evidence>
<dbReference type="Gene3D" id="1.20.1250.20">
    <property type="entry name" value="MFS general substrate transporter like domains"/>
    <property type="match status" value="1"/>
</dbReference>
<feature type="transmembrane region" description="Helical" evidence="21">
    <location>
        <begin position="413"/>
        <end position="436"/>
    </location>
</feature>
<comment type="catalytic activity">
    <reaction evidence="20">
        <text>taurocholate(out) + n H(+)(out) = taurocholate(in) + n H(+)(in)</text>
        <dbReference type="Rhea" id="RHEA:75507"/>
        <dbReference type="ChEBI" id="CHEBI:15378"/>
        <dbReference type="ChEBI" id="CHEBI:36257"/>
    </reaction>
</comment>
<evidence type="ECO:0000256" key="17">
    <source>
        <dbReference type="ARBA" id="ARBA00040938"/>
    </source>
</evidence>
<dbReference type="OrthoDB" id="3026777at2759"/>
<evidence type="ECO:0000313" key="23">
    <source>
        <dbReference type="RefSeq" id="XP_007522454.1"/>
    </source>
</evidence>
<feature type="transmembrane region" description="Helical" evidence="21">
    <location>
        <begin position="104"/>
        <end position="125"/>
    </location>
</feature>
<comment type="catalytic activity">
    <reaction evidence="13">
        <text>estrone 3-sulfate(out) + n H(+)(out) = estrone 3-sulfate(in) + n H(+)(in)</text>
        <dbReference type="Rhea" id="RHEA:75483"/>
        <dbReference type="ChEBI" id="CHEBI:15378"/>
        <dbReference type="ChEBI" id="CHEBI:60050"/>
    </reaction>
</comment>